<dbReference type="PANTHER" id="PTHR43774">
    <property type="entry name" value="PEPTIDE METHIONINE SULFOXIDE REDUCTASE"/>
    <property type="match status" value="1"/>
</dbReference>
<dbReference type="InterPro" id="IPR036509">
    <property type="entry name" value="Met_Sox_Rdtase_MsrA_sf"/>
</dbReference>
<comment type="catalytic activity">
    <reaction evidence="3 4">
        <text>[thioredoxin]-disulfide + L-methionine + H2O = L-methionine (S)-S-oxide + [thioredoxin]-dithiol</text>
        <dbReference type="Rhea" id="RHEA:19993"/>
        <dbReference type="Rhea" id="RHEA-COMP:10698"/>
        <dbReference type="Rhea" id="RHEA-COMP:10700"/>
        <dbReference type="ChEBI" id="CHEBI:15377"/>
        <dbReference type="ChEBI" id="CHEBI:29950"/>
        <dbReference type="ChEBI" id="CHEBI:50058"/>
        <dbReference type="ChEBI" id="CHEBI:57844"/>
        <dbReference type="ChEBI" id="CHEBI:58772"/>
        <dbReference type="EC" id="1.8.4.11"/>
    </reaction>
</comment>
<gene>
    <name evidence="4 6" type="primary">msrA</name>
    <name evidence="6" type="ORF">ACFFGG_03675</name>
</gene>
<dbReference type="Pfam" id="PF01625">
    <property type="entry name" value="PMSR"/>
    <property type="match status" value="1"/>
</dbReference>
<comment type="function">
    <text evidence="4">Has an important function as a repair enzyme for proteins that have been inactivated by oxidation. Catalyzes the reversible oxidation-reduction of methionine sulfoxide in proteins to methionine.</text>
</comment>
<dbReference type="PANTHER" id="PTHR43774:SF1">
    <property type="entry name" value="PEPTIDE METHIONINE SULFOXIDE REDUCTASE MSRA 2"/>
    <property type="match status" value="1"/>
</dbReference>
<evidence type="ECO:0000313" key="7">
    <source>
        <dbReference type="Proteomes" id="UP001589834"/>
    </source>
</evidence>
<name>A0ABV6PP89_9BURK</name>
<dbReference type="InterPro" id="IPR002569">
    <property type="entry name" value="Met_Sox_Rdtase_MsrA_dom"/>
</dbReference>
<evidence type="ECO:0000259" key="5">
    <source>
        <dbReference type="Pfam" id="PF01625"/>
    </source>
</evidence>
<protein>
    <recommendedName>
        <fullName evidence="4">Peptide methionine sulfoxide reductase MsrA</fullName>
        <shortName evidence="4">Protein-methionine-S-oxide reductase</shortName>
        <ecNumber evidence="4">1.8.4.11</ecNumber>
    </recommendedName>
    <alternativeName>
        <fullName evidence="4">Peptide-methionine (S)-S-oxide reductase</fullName>
        <shortName evidence="4">Peptide Met(O) reductase</shortName>
    </alternativeName>
</protein>
<feature type="domain" description="Peptide methionine sulphoxide reductase MsrA" evidence="5">
    <location>
        <begin position="6"/>
        <end position="158"/>
    </location>
</feature>
<evidence type="ECO:0000256" key="4">
    <source>
        <dbReference type="HAMAP-Rule" id="MF_01401"/>
    </source>
</evidence>
<comment type="similarity">
    <text evidence="4">Belongs to the MsrA Met sulfoxide reductase family.</text>
</comment>
<dbReference type="NCBIfam" id="TIGR00401">
    <property type="entry name" value="msrA"/>
    <property type="match status" value="1"/>
</dbReference>
<organism evidence="6 7">
    <name type="scientific">Ottowia pentelensis</name>
    <dbReference type="NCBI Taxonomy" id="511108"/>
    <lineage>
        <taxon>Bacteria</taxon>
        <taxon>Pseudomonadati</taxon>
        <taxon>Pseudomonadota</taxon>
        <taxon>Betaproteobacteria</taxon>
        <taxon>Burkholderiales</taxon>
        <taxon>Comamonadaceae</taxon>
        <taxon>Ottowia</taxon>
    </lineage>
</organism>
<feature type="active site" evidence="4">
    <location>
        <position position="13"/>
    </location>
</feature>
<dbReference type="GO" id="GO:0008113">
    <property type="term" value="F:peptide-methionine (S)-S-oxide reductase activity"/>
    <property type="evidence" value="ECO:0007669"/>
    <property type="project" value="UniProtKB-EC"/>
</dbReference>
<reference evidence="6 7" key="1">
    <citation type="submission" date="2024-09" db="EMBL/GenBank/DDBJ databases">
        <authorList>
            <person name="Sun Q."/>
            <person name="Mori K."/>
        </authorList>
    </citation>
    <scope>NUCLEOTIDE SEQUENCE [LARGE SCALE GENOMIC DNA]</scope>
    <source>
        <strain evidence="6 7">NCAIM B.02336</strain>
    </source>
</reference>
<accession>A0ABV6PP89</accession>
<dbReference type="EMBL" id="JBHLTN010000007">
    <property type="protein sequence ID" value="MFC0591649.1"/>
    <property type="molecule type" value="Genomic_DNA"/>
</dbReference>
<keyword evidence="1 4" id="KW-0560">Oxidoreductase</keyword>
<comment type="caution">
    <text evidence="6">The sequence shown here is derived from an EMBL/GenBank/DDBJ whole genome shotgun (WGS) entry which is preliminary data.</text>
</comment>
<evidence type="ECO:0000256" key="3">
    <source>
        <dbReference type="ARBA" id="ARBA00048782"/>
    </source>
</evidence>
<dbReference type="RefSeq" id="WP_377479956.1">
    <property type="nucleotide sequence ID" value="NZ_JBHLTN010000007.1"/>
</dbReference>
<sequence length="179" mass="20201">MSTSETIVLAGGCFWCTEAVFKEVRGVLDVESGYSNGQAARPTYEEVCTGRTGCAEVIKLTFDPAQIGLRQVLEIFFLVHDPTQVDGQGNDRGTQYRSGIYFLTPAQQALAQDMIEEMTREKLYARPIVTQVQPLAHYWPAEDYHQDFFENNPEQGYCMAVAAPKVAKFRKTFREWAKA</sequence>
<evidence type="ECO:0000256" key="2">
    <source>
        <dbReference type="ARBA" id="ARBA00047806"/>
    </source>
</evidence>
<proteinExistence type="inferred from homology"/>
<keyword evidence="7" id="KW-1185">Reference proteome</keyword>
<evidence type="ECO:0000256" key="1">
    <source>
        <dbReference type="ARBA" id="ARBA00023002"/>
    </source>
</evidence>
<evidence type="ECO:0000313" key="6">
    <source>
        <dbReference type="EMBL" id="MFC0591649.1"/>
    </source>
</evidence>
<dbReference type="HAMAP" id="MF_01401">
    <property type="entry name" value="MsrA"/>
    <property type="match status" value="1"/>
</dbReference>
<comment type="catalytic activity">
    <reaction evidence="2 4">
        <text>L-methionyl-[protein] + [thioredoxin]-disulfide + H2O = L-methionyl-(S)-S-oxide-[protein] + [thioredoxin]-dithiol</text>
        <dbReference type="Rhea" id="RHEA:14217"/>
        <dbReference type="Rhea" id="RHEA-COMP:10698"/>
        <dbReference type="Rhea" id="RHEA-COMP:10700"/>
        <dbReference type="Rhea" id="RHEA-COMP:12313"/>
        <dbReference type="Rhea" id="RHEA-COMP:12315"/>
        <dbReference type="ChEBI" id="CHEBI:15377"/>
        <dbReference type="ChEBI" id="CHEBI:16044"/>
        <dbReference type="ChEBI" id="CHEBI:29950"/>
        <dbReference type="ChEBI" id="CHEBI:44120"/>
        <dbReference type="ChEBI" id="CHEBI:50058"/>
        <dbReference type="EC" id="1.8.4.11"/>
    </reaction>
</comment>
<dbReference type="Proteomes" id="UP001589834">
    <property type="component" value="Unassembled WGS sequence"/>
</dbReference>
<dbReference type="SUPFAM" id="SSF55068">
    <property type="entry name" value="Peptide methionine sulfoxide reductase"/>
    <property type="match status" value="1"/>
</dbReference>
<dbReference type="Gene3D" id="3.30.1060.10">
    <property type="entry name" value="Peptide methionine sulphoxide reductase MsrA"/>
    <property type="match status" value="1"/>
</dbReference>
<dbReference type="EC" id="1.8.4.11" evidence="4"/>